<gene>
    <name evidence="2" type="ORF">CPY51_16075</name>
</gene>
<dbReference type="AlphaFoldDB" id="A0A2W4CJC9"/>
<dbReference type="Proteomes" id="UP000248925">
    <property type="component" value="Unassembled WGS sequence"/>
</dbReference>
<sequence length="140" mass="15040">MVEKITIGGLELEFLQEKDGTGGSLDFFRMTVQPKARVPIPHYHESWDETVYGLSGTILFRVDGKDAPVGPGECLFIPRGAVHHFSNDTAEPTTCLCILTPGVLGPGYFREIAALLAGGPPDPAAMKSLMLRYGLVPVVG</sequence>
<reference evidence="2 3" key="1">
    <citation type="journal article" date="2018" name="Sci. Rep.">
        <title>Rhizobium tumorigenes sp. nov., a novel plant tumorigenic bacterium isolated from cane gall tumors on thornless blackberry.</title>
        <authorList>
            <person name="Kuzmanovi N."/>
            <person name="Smalla K."/>
            <person name="Gronow S."/>
            <person name="PuBawska J."/>
        </authorList>
    </citation>
    <scope>NUCLEOTIDE SEQUENCE [LARGE SCALE GENOMIC DNA]</scope>
    <source>
        <strain evidence="2 3">CCBAU 85046</strain>
    </source>
</reference>
<name>A0A2W4CJC9_9HYPH</name>
<dbReference type="InterPro" id="IPR053146">
    <property type="entry name" value="QDO-like"/>
</dbReference>
<organism evidence="2 3">
    <name type="scientific">Rhizobium tubonense</name>
    <dbReference type="NCBI Taxonomy" id="484088"/>
    <lineage>
        <taxon>Bacteria</taxon>
        <taxon>Pseudomonadati</taxon>
        <taxon>Pseudomonadota</taxon>
        <taxon>Alphaproteobacteria</taxon>
        <taxon>Hyphomicrobiales</taxon>
        <taxon>Rhizobiaceae</taxon>
        <taxon>Rhizobium/Agrobacterium group</taxon>
        <taxon>Rhizobium</taxon>
    </lineage>
</organism>
<dbReference type="Pfam" id="PF07883">
    <property type="entry name" value="Cupin_2"/>
    <property type="match status" value="1"/>
</dbReference>
<dbReference type="SUPFAM" id="SSF51182">
    <property type="entry name" value="RmlC-like cupins"/>
    <property type="match status" value="1"/>
</dbReference>
<dbReference type="RefSeq" id="WP_111161226.1">
    <property type="nucleotide sequence ID" value="NZ_PCDP01000036.1"/>
</dbReference>
<dbReference type="InterPro" id="IPR013096">
    <property type="entry name" value="Cupin_2"/>
</dbReference>
<dbReference type="CDD" id="cd06979">
    <property type="entry name" value="cupin_RemF-like"/>
    <property type="match status" value="1"/>
</dbReference>
<dbReference type="EMBL" id="PCDP01000036">
    <property type="protein sequence ID" value="PZM13032.1"/>
    <property type="molecule type" value="Genomic_DNA"/>
</dbReference>
<dbReference type="OrthoDB" id="9791637at2"/>
<feature type="domain" description="Cupin type-2" evidence="1">
    <location>
        <begin position="29"/>
        <end position="98"/>
    </location>
</feature>
<evidence type="ECO:0000313" key="2">
    <source>
        <dbReference type="EMBL" id="PZM13032.1"/>
    </source>
</evidence>
<dbReference type="Gene3D" id="2.60.120.10">
    <property type="entry name" value="Jelly Rolls"/>
    <property type="match status" value="1"/>
</dbReference>
<dbReference type="PANTHER" id="PTHR36440">
    <property type="entry name" value="PUTATIVE (AFU_ORTHOLOGUE AFUA_8G07350)-RELATED"/>
    <property type="match status" value="1"/>
</dbReference>
<evidence type="ECO:0000259" key="1">
    <source>
        <dbReference type="Pfam" id="PF07883"/>
    </source>
</evidence>
<evidence type="ECO:0000313" key="3">
    <source>
        <dbReference type="Proteomes" id="UP000248925"/>
    </source>
</evidence>
<keyword evidence="3" id="KW-1185">Reference proteome</keyword>
<dbReference type="InterPro" id="IPR014710">
    <property type="entry name" value="RmlC-like_jellyroll"/>
</dbReference>
<dbReference type="InterPro" id="IPR011051">
    <property type="entry name" value="RmlC_Cupin_sf"/>
</dbReference>
<accession>A0A2W4CJC9</accession>
<proteinExistence type="predicted"/>
<protein>
    <submittedName>
        <fullName evidence="2">Cupin</fullName>
    </submittedName>
</protein>
<dbReference type="PANTHER" id="PTHR36440:SF1">
    <property type="entry name" value="PUTATIVE (AFU_ORTHOLOGUE AFUA_8G07350)-RELATED"/>
    <property type="match status" value="1"/>
</dbReference>
<comment type="caution">
    <text evidence="2">The sequence shown here is derived from an EMBL/GenBank/DDBJ whole genome shotgun (WGS) entry which is preliminary data.</text>
</comment>